<protein>
    <submittedName>
        <fullName evidence="1">Uncharacterized protein</fullName>
    </submittedName>
</protein>
<dbReference type="EMBL" id="JAIWYP010000001">
    <property type="protein sequence ID" value="KAH3895070.1"/>
    <property type="molecule type" value="Genomic_DNA"/>
</dbReference>
<comment type="caution">
    <text evidence="1">The sequence shown here is derived from an EMBL/GenBank/DDBJ whole genome shotgun (WGS) entry which is preliminary data.</text>
</comment>
<keyword evidence="2" id="KW-1185">Reference proteome</keyword>
<dbReference type="Proteomes" id="UP000828390">
    <property type="component" value="Unassembled WGS sequence"/>
</dbReference>
<reference evidence="1" key="2">
    <citation type="submission" date="2020-11" db="EMBL/GenBank/DDBJ databases">
        <authorList>
            <person name="McCartney M.A."/>
            <person name="Auch B."/>
            <person name="Kono T."/>
            <person name="Mallez S."/>
            <person name="Becker A."/>
            <person name="Gohl D.M."/>
            <person name="Silverstein K.A.T."/>
            <person name="Koren S."/>
            <person name="Bechman K.B."/>
            <person name="Herman A."/>
            <person name="Abrahante J.E."/>
            <person name="Garbe J."/>
        </authorList>
    </citation>
    <scope>NUCLEOTIDE SEQUENCE</scope>
    <source>
        <strain evidence="1">Duluth1</strain>
        <tissue evidence="1">Whole animal</tissue>
    </source>
</reference>
<dbReference type="AlphaFoldDB" id="A0A9D4NGM9"/>
<sequence>MMSSFLSLQLEASVLVRWKLVPHSLDAASWEYNTYFFSKKTPAPPCKLPITNIPHAPEKK</sequence>
<evidence type="ECO:0000313" key="2">
    <source>
        <dbReference type="Proteomes" id="UP000828390"/>
    </source>
</evidence>
<name>A0A9D4NGM9_DREPO</name>
<organism evidence="1 2">
    <name type="scientific">Dreissena polymorpha</name>
    <name type="common">Zebra mussel</name>
    <name type="synonym">Mytilus polymorpha</name>
    <dbReference type="NCBI Taxonomy" id="45954"/>
    <lineage>
        <taxon>Eukaryota</taxon>
        <taxon>Metazoa</taxon>
        <taxon>Spiralia</taxon>
        <taxon>Lophotrochozoa</taxon>
        <taxon>Mollusca</taxon>
        <taxon>Bivalvia</taxon>
        <taxon>Autobranchia</taxon>
        <taxon>Heteroconchia</taxon>
        <taxon>Euheterodonta</taxon>
        <taxon>Imparidentia</taxon>
        <taxon>Neoheterodontei</taxon>
        <taxon>Myida</taxon>
        <taxon>Dreissenoidea</taxon>
        <taxon>Dreissenidae</taxon>
        <taxon>Dreissena</taxon>
    </lineage>
</organism>
<reference evidence="1" key="1">
    <citation type="journal article" date="2019" name="bioRxiv">
        <title>The Genome of the Zebra Mussel, Dreissena polymorpha: A Resource for Invasive Species Research.</title>
        <authorList>
            <person name="McCartney M.A."/>
            <person name="Auch B."/>
            <person name="Kono T."/>
            <person name="Mallez S."/>
            <person name="Zhang Y."/>
            <person name="Obille A."/>
            <person name="Becker A."/>
            <person name="Abrahante J.E."/>
            <person name="Garbe J."/>
            <person name="Badalamenti J.P."/>
            <person name="Herman A."/>
            <person name="Mangelson H."/>
            <person name="Liachko I."/>
            <person name="Sullivan S."/>
            <person name="Sone E.D."/>
            <person name="Koren S."/>
            <person name="Silverstein K.A.T."/>
            <person name="Beckman K.B."/>
            <person name="Gohl D.M."/>
        </authorList>
    </citation>
    <scope>NUCLEOTIDE SEQUENCE</scope>
    <source>
        <strain evidence="1">Duluth1</strain>
        <tissue evidence="1">Whole animal</tissue>
    </source>
</reference>
<evidence type="ECO:0000313" key="1">
    <source>
        <dbReference type="EMBL" id="KAH3895070.1"/>
    </source>
</evidence>
<proteinExistence type="predicted"/>
<accession>A0A9D4NGM9</accession>
<gene>
    <name evidence="1" type="ORF">DPMN_019230</name>
</gene>